<reference evidence="2" key="1">
    <citation type="submission" date="2012-11" db="EMBL/GenBank/DDBJ databases">
        <authorList>
            <person name="Lucero-Rivera Y.E."/>
            <person name="Tovar-Ramirez D."/>
        </authorList>
    </citation>
    <scope>NUCLEOTIDE SEQUENCE [LARGE SCALE GENOMIC DNA]</scope>
    <source>
        <strain evidence="2">Araruama</strain>
    </source>
</reference>
<proteinExistence type="predicted"/>
<name>A0A1V1NSC7_9BACT</name>
<dbReference type="EMBL" id="ATBP01002781">
    <property type="protein sequence ID" value="ETR65479.1"/>
    <property type="molecule type" value="Genomic_DNA"/>
</dbReference>
<sequence length="77" mass="8922">MKNNWTEIDVSNEASIKDWFFVYTWITDIYPEEASFHVLSPQEPNIQSLQQRRAVHGGTYTVSPGSFNYELAHDNIS</sequence>
<accession>A0A1V1NSC7</accession>
<evidence type="ECO:0000313" key="2">
    <source>
        <dbReference type="Proteomes" id="UP000189670"/>
    </source>
</evidence>
<dbReference type="Proteomes" id="UP000189670">
    <property type="component" value="Unassembled WGS sequence"/>
</dbReference>
<protein>
    <submittedName>
        <fullName evidence="1">Uncharacterized protein</fullName>
    </submittedName>
</protein>
<comment type="caution">
    <text evidence="1">The sequence shown here is derived from an EMBL/GenBank/DDBJ whole genome shotgun (WGS) entry which is preliminary data.</text>
</comment>
<organism evidence="1 2">
    <name type="scientific">Candidatus Magnetoglobus multicellularis str. Araruama</name>
    <dbReference type="NCBI Taxonomy" id="890399"/>
    <lineage>
        <taxon>Bacteria</taxon>
        <taxon>Pseudomonadati</taxon>
        <taxon>Thermodesulfobacteriota</taxon>
        <taxon>Desulfobacteria</taxon>
        <taxon>Desulfobacterales</taxon>
        <taxon>Desulfobacteraceae</taxon>
        <taxon>Candidatus Magnetoglobus</taxon>
    </lineage>
</organism>
<gene>
    <name evidence="1" type="ORF">OMM_14184</name>
</gene>
<dbReference type="AlphaFoldDB" id="A0A1V1NSC7"/>
<evidence type="ECO:0000313" key="1">
    <source>
        <dbReference type="EMBL" id="ETR65479.1"/>
    </source>
</evidence>